<dbReference type="Proteomes" id="UP000186720">
    <property type="component" value="Unassembled WGS sequence"/>
</dbReference>
<dbReference type="PANTHER" id="PTHR12993:SF11">
    <property type="entry name" value="N-ACETYLGLUCOSAMINYL-PHOSPHATIDYLINOSITOL DE-N-ACETYLASE"/>
    <property type="match status" value="1"/>
</dbReference>
<evidence type="ECO:0000313" key="2">
    <source>
        <dbReference type="EMBL" id="OKS86093.1"/>
    </source>
</evidence>
<keyword evidence="1" id="KW-0732">Signal</keyword>
<evidence type="ECO:0000256" key="1">
    <source>
        <dbReference type="SAM" id="SignalP"/>
    </source>
</evidence>
<dbReference type="Pfam" id="PF02585">
    <property type="entry name" value="PIG-L"/>
    <property type="match status" value="1"/>
</dbReference>
<accession>A0A1Q5ZWI0</accession>
<dbReference type="EMBL" id="MPPL01000001">
    <property type="protein sequence ID" value="OKS86093.1"/>
    <property type="molecule type" value="Genomic_DNA"/>
</dbReference>
<dbReference type="AlphaFoldDB" id="A0A1Q5ZWI0"/>
<dbReference type="GO" id="GO:0016811">
    <property type="term" value="F:hydrolase activity, acting on carbon-nitrogen (but not peptide) bonds, in linear amides"/>
    <property type="evidence" value="ECO:0007669"/>
    <property type="project" value="TreeGrafter"/>
</dbReference>
<reference evidence="2 3" key="1">
    <citation type="submission" date="2016-11" db="EMBL/GenBank/DDBJ databases">
        <title>Whole Genome Sequencing of Mucilaginibacter polytrichastri RG4-7(T) isolated from the moss sample.</title>
        <authorList>
            <person name="Li Y."/>
        </authorList>
    </citation>
    <scope>NUCLEOTIDE SEQUENCE [LARGE SCALE GENOMIC DNA]</scope>
    <source>
        <strain evidence="2 3">RG4-7</strain>
    </source>
</reference>
<dbReference type="InterPro" id="IPR003737">
    <property type="entry name" value="GlcNAc_PI_deacetylase-related"/>
</dbReference>
<comment type="caution">
    <text evidence="2">The sequence shown here is derived from an EMBL/GenBank/DDBJ whole genome shotgun (WGS) entry which is preliminary data.</text>
</comment>
<dbReference type="RefSeq" id="WP_083627333.1">
    <property type="nucleotide sequence ID" value="NZ_FPAM01000002.1"/>
</dbReference>
<organism evidence="2 3">
    <name type="scientific">Mucilaginibacter polytrichastri</name>
    <dbReference type="NCBI Taxonomy" id="1302689"/>
    <lineage>
        <taxon>Bacteria</taxon>
        <taxon>Pseudomonadati</taxon>
        <taxon>Bacteroidota</taxon>
        <taxon>Sphingobacteriia</taxon>
        <taxon>Sphingobacteriales</taxon>
        <taxon>Sphingobacteriaceae</taxon>
        <taxon>Mucilaginibacter</taxon>
    </lineage>
</organism>
<evidence type="ECO:0008006" key="4">
    <source>
        <dbReference type="Google" id="ProtNLM"/>
    </source>
</evidence>
<gene>
    <name evidence="2" type="ORF">RG47T_1542</name>
</gene>
<name>A0A1Q5ZWI0_9SPHI</name>
<feature type="chain" id="PRO_5010221388" description="PIG-L family deacetylase" evidence="1">
    <location>
        <begin position="24"/>
        <end position="303"/>
    </location>
</feature>
<dbReference type="InterPro" id="IPR024078">
    <property type="entry name" value="LmbE-like_dom_sf"/>
</dbReference>
<sequence>MKKQALILITGVLMMTSIYQVRAQNTTARPRVLVVMAHPDDESTFSTSLYKITKEQHGTVDLFIITNGEAGYKYSTLAENYYHLELTDEKIGRSNLPHIRKQEIKNAGHILGINKYYFLDQKDSHYSLNEKDPLDTSWNVTKIKRQLKNVLADGHYDFIFCMLPEPATHGQHKAATLLALSVVQNLPEHGRPIILGARIRNKTDTTCRYTQYANYPISKSLTDTAVFNVDRTASFSFKHRVNYKVIVNWEIAEHKSQGVMQMAMNDGDLEEFWYFAVNGQDGLPKTKALFNELKQNPYLSKTY</sequence>
<dbReference type="SUPFAM" id="SSF102588">
    <property type="entry name" value="LmbE-like"/>
    <property type="match status" value="1"/>
</dbReference>
<dbReference type="OrthoDB" id="937663at2"/>
<dbReference type="Gene3D" id="3.40.50.10320">
    <property type="entry name" value="LmbE-like"/>
    <property type="match status" value="1"/>
</dbReference>
<dbReference type="STRING" id="1302689.RG47T_1542"/>
<proteinExistence type="predicted"/>
<keyword evidence="3" id="KW-1185">Reference proteome</keyword>
<protein>
    <recommendedName>
        <fullName evidence="4">PIG-L family deacetylase</fullName>
    </recommendedName>
</protein>
<feature type="signal peptide" evidence="1">
    <location>
        <begin position="1"/>
        <end position="23"/>
    </location>
</feature>
<evidence type="ECO:0000313" key="3">
    <source>
        <dbReference type="Proteomes" id="UP000186720"/>
    </source>
</evidence>
<dbReference type="PANTHER" id="PTHR12993">
    <property type="entry name" value="N-ACETYLGLUCOSAMINYL-PHOSPHATIDYLINOSITOL DE-N-ACETYLASE-RELATED"/>
    <property type="match status" value="1"/>
</dbReference>